<dbReference type="InterPro" id="IPR011711">
    <property type="entry name" value="GntR_C"/>
</dbReference>
<dbReference type="Gene3D" id="1.10.10.10">
    <property type="entry name" value="Winged helix-like DNA-binding domain superfamily/Winged helix DNA-binding domain"/>
    <property type="match status" value="1"/>
</dbReference>
<gene>
    <name evidence="5" type="ORF">ELQ35_01780</name>
</gene>
<keyword evidence="2" id="KW-0238">DNA-binding</keyword>
<evidence type="ECO:0000256" key="1">
    <source>
        <dbReference type="ARBA" id="ARBA00023015"/>
    </source>
</evidence>
<dbReference type="InterPro" id="IPR000524">
    <property type="entry name" value="Tscrpt_reg_HTH_GntR"/>
</dbReference>
<proteinExistence type="predicted"/>
<dbReference type="PANTHER" id="PTHR43537:SF5">
    <property type="entry name" value="UXU OPERON TRANSCRIPTIONAL REGULATOR"/>
    <property type="match status" value="1"/>
</dbReference>
<dbReference type="CDD" id="cd07377">
    <property type="entry name" value="WHTH_GntR"/>
    <property type="match status" value="1"/>
</dbReference>
<keyword evidence="6" id="KW-1185">Reference proteome</keyword>
<dbReference type="PANTHER" id="PTHR43537">
    <property type="entry name" value="TRANSCRIPTIONAL REGULATOR, GNTR FAMILY"/>
    <property type="match status" value="1"/>
</dbReference>
<dbReference type="SMART" id="SM00895">
    <property type="entry name" value="FCD"/>
    <property type="match status" value="1"/>
</dbReference>
<evidence type="ECO:0000259" key="4">
    <source>
        <dbReference type="PROSITE" id="PS50949"/>
    </source>
</evidence>
<evidence type="ECO:0000313" key="6">
    <source>
        <dbReference type="Proteomes" id="UP000267430"/>
    </source>
</evidence>
<evidence type="ECO:0000256" key="3">
    <source>
        <dbReference type="ARBA" id="ARBA00023163"/>
    </source>
</evidence>
<dbReference type="GO" id="GO:0003677">
    <property type="term" value="F:DNA binding"/>
    <property type="evidence" value="ECO:0007669"/>
    <property type="project" value="UniProtKB-KW"/>
</dbReference>
<comment type="caution">
    <text evidence="5">The sequence shown here is derived from an EMBL/GenBank/DDBJ whole genome shotgun (WGS) entry which is preliminary data.</text>
</comment>
<evidence type="ECO:0000256" key="2">
    <source>
        <dbReference type="ARBA" id="ARBA00023125"/>
    </source>
</evidence>
<name>A0A433HWY6_9BACI</name>
<protein>
    <submittedName>
        <fullName evidence="5">FadR family transcriptional regulator</fullName>
    </submittedName>
</protein>
<keyword evidence="3" id="KW-0804">Transcription</keyword>
<accession>A0A433HWY6</accession>
<dbReference type="InterPro" id="IPR008920">
    <property type="entry name" value="TF_FadR/GntR_C"/>
</dbReference>
<evidence type="ECO:0000313" key="5">
    <source>
        <dbReference type="EMBL" id="RUQ32838.1"/>
    </source>
</evidence>
<dbReference type="Gene3D" id="1.20.120.530">
    <property type="entry name" value="GntR ligand-binding domain-like"/>
    <property type="match status" value="1"/>
</dbReference>
<dbReference type="Pfam" id="PF07729">
    <property type="entry name" value="FCD"/>
    <property type="match status" value="1"/>
</dbReference>
<keyword evidence="1" id="KW-0805">Transcription regulation</keyword>
<dbReference type="GO" id="GO:0003700">
    <property type="term" value="F:DNA-binding transcription factor activity"/>
    <property type="evidence" value="ECO:0007669"/>
    <property type="project" value="InterPro"/>
</dbReference>
<dbReference type="EMBL" id="RYZZ01000001">
    <property type="protein sequence ID" value="RUQ32838.1"/>
    <property type="molecule type" value="Genomic_DNA"/>
</dbReference>
<reference evidence="5 6" key="1">
    <citation type="submission" date="2018-12" db="EMBL/GenBank/DDBJ databases">
        <title>Bacillus chawlae sp. nov., Bacillus glennii sp. nov., and Bacillus saganii sp. nov. Isolated from the Vehicle Assembly Building at Kennedy Space Center where the Viking Spacecraft were Assembled.</title>
        <authorList>
            <person name="Seuylemezian A."/>
            <person name="Vaishampayan P."/>
        </authorList>
    </citation>
    <scope>NUCLEOTIDE SEQUENCE [LARGE SCALE GENOMIC DNA]</scope>
    <source>
        <strain evidence="5 6">L5</strain>
    </source>
</reference>
<dbReference type="PRINTS" id="PR00035">
    <property type="entry name" value="HTHGNTR"/>
</dbReference>
<feature type="domain" description="HTH gntR-type" evidence="4">
    <location>
        <begin position="23"/>
        <end position="91"/>
    </location>
</feature>
<dbReference type="Pfam" id="PF00392">
    <property type="entry name" value="GntR"/>
    <property type="match status" value="1"/>
</dbReference>
<organism evidence="5 6">
    <name type="scientific">Peribacillus cavernae</name>
    <dbReference type="NCBI Taxonomy" id="1674310"/>
    <lineage>
        <taxon>Bacteria</taxon>
        <taxon>Bacillati</taxon>
        <taxon>Bacillota</taxon>
        <taxon>Bacilli</taxon>
        <taxon>Bacillales</taxon>
        <taxon>Bacillaceae</taxon>
        <taxon>Peribacillus</taxon>
    </lineage>
</organism>
<dbReference type="InterPro" id="IPR036390">
    <property type="entry name" value="WH_DNA-bd_sf"/>
</dbReference>
<dbReference type="SMART" id="SM00345">
    <property type="entry name" value="HTH_GNTR"/>
    <property type="match status" value="1"/>
</dbReference>
<dbReference type="SUPFAM" id="SSF48008">
    <property type="entry name" value="GntR ligand-binding domain-like"/>
    <property type="match status" value="1"/>
</dbReference>
<dbReference type="InterPro" id="IPR036388">
    <property type="entry name" value="WH-like_DNA-bd_sf"/>
</dbReference>
<sequence>MPINVCYLKGKQKMSMYRKVQSKSLSGHIADQIEGLIVSGQIKRGEKLPTERELCEKFEVSRTTIREAIKTLQDKGLIQVTQGRGTFATNDILEKNVENMGLIIKLYNVENSHLMEARSTLEVTIAGIAAERRTDTDIASLHNCLDEMEKNIDDVELFLENDANFHIHLAEATQNILYSIWIKPIATILLAEKELEKDRRKRVIESHRDLFHAVIQKDKTRAEEAMLLILNQYENEIQ</sequence>
<dbReference type="PROSITE" id="PS50949">
    <property type="entry name" value="HTH_GNTR"/>
    <property type="match status" value="1"/>
</dbReference>
<dbReference type="SUPFAM" id="SSF46785">
    <property type="entry name" value="Winged helix' DNA-binding domain"/>
    <property type="match status" value="1"/>
</dbReference>
<dbReference type="OrthoDB" id="9782299at2"/>
<dbReference type="Proteomes" id="UP000267430">
    <property type="component" value="Unassembled WGS sequence"/>
</dbReference>
<dbReference type="AlphaFoldDB" id="A0A433HWY6"/>